<feature type="region of interest" description="Disordered" evidence="1">
    <location>
        <begin position="157"/>
        <end position="190"/>
    </location>
</feature>
<dbReference type="PANTHER" id="PTHR36299:SF2">
    <property type="entry name" value="DUF4773 DOMAIN-CONTAINING PROTEIN"/>
    <property type="match status" value="1"/>
</dbReference>
<evidence type="ECO:0000313" key="4">
    <source>
        <dbReference type="EnsemblMetazoa" id="XP_004932345.1"/>
    </source>
</evidence>
<evidence type="ECO:0000256" key="1">
    <source>
        <dbReference type="SAM" id="MobiDB-lite"/>
    </source>
</evidence>
<dbReference type="KEGG" id="bmor:101736422"/>
<dbReference type="RefSeq" id="XP_004932345.1">
    <property type="nucleotide sequence ID" value="XM_004932288.5"/>
</dbReference>
<feature type="compositionally biased region" description="Polar residues" evidence="1">
    <location>
        <begin position="211"/>
        <end position="240"/>
    </location>
</feature>
<dbReference type="Proteomes" id="UP000005204">
    <property type="component" value="Unassembled WGS sequence"/>
</dbReference>
<dbReference type="GeneID" id="101736422"/>
<dbReference type="Pfam" id="PF15998">
    <property type="entry name" value="DUF4773"/>
    <property type="match status" value="1"/>
</dbReference>
<keyword evidence="5" id="KW-1185">Reference proteome</keyword>
<evidence type="ECO:0000313" key="5">
    <source>
        <dbReference type="Proteomes" id="UP000005204"/>
    </source>
</evidence>
<protein>
    <recommendedName>
        <fullName evidence="3">DUF4773 domain-containing protein</fullName>
    </recommendedName>
</protein>
<name>A0A8R2AL30_BOMMO</name>
<reference evidence="4" key="2">
    <citation type="submission" date="2022-06" db="UniProtKB">
        <authorList>
            <consortium name="EnsemblMetazoa"/>
        </authorList>
    </citation>
    <scope>IDENTIFICATION</scope>
    <source>
        <strain evidence="4">p50T (Dazao)</strain>
    </source>
</reference>
<feature type="chain" id="PRO_5035834010" description="DUF4773 domain-containing protein" evidence="2">
    <location>
        <begin position="20"/>
        <end position="249"/>
    </location>
</feature>
<dbReference type="PANTHER" id="PTHR36299">
    <property type="entry name" value="AGAP008005-PA"/>
    <property type="match status" value="1"/>
</dbReference>
<feature type="signal peptide" evidence="2">
    <location>
        <begin position="1"/>
        <end position="19"/>
    </location>
</feature>
<keyword evidence="2" id="KW-0732">Signal</keyword>
<dbReference type="EnsemblMetazoa" id="XM_004932288.4">
    <property type="protein sequence ID" value="XP_004932345.1"/>
    <property type="gene ID" value="LOC101736422"/>
</dbReference>
<dbReference type="AlphaFoldDB" id="A0A8R2AL30"/>
<sequence>MSVKVVLSVLFVIVTTANAMGLLGQFLIDVPEQRNDESSRNCLCKGQACVCCVNFNMTFVDVGGPGCVHMKYVSPDEGFMVKISYGKNLIHSSKIQGSNPEPICLQVFDKLAEVCAKFSELAPTSEGIRGCLELEPRIFLVPQIQFPIGCFKSTPQGMEMLPQPAEIDTNKETEEEDEETETEAAETEQESVYQNIVQTLEDGIAFLDTFLNPNKGNSTPTAASSTVKPDNSAESQNRQSKYFKHPNQL</sequence>
<evidence type="ECO:0000259" key="3">
    <source>
        <dbReference type="Pfam" id="PF15998"/>
    </source>
</evidence>
<reference evidence="5" key="1">
    <citation type="journal article" date="2008" name="Insect Biochem. Mol. Biol.">
        <title>The genome of a lepidopteran model insect, the silkworm Bombyx mori.</title>
        <authorList>
            <consortium name="International Silkworm Genome Consortium"/>
        </authorList>
    </citation>
    <scope>NUCLEOTIDE SEQUENCE [LARGE SCALE GENOMIC DNA]</scope>
    <source>
        <strain evidence="5">p50T</strain>
    </source>
</reference>
<dbReference type="InterPro" id="IPR031941">
    <property type="entry name" value="DUF4773"/>
</dbReference>
<feature type="region of interest" description="Disordered" evidence="1">
    <location>
        <begin position="210"/>
        <end position="249"/>
    </location>
</feature>
<feature type="compositionally biased region" description="Acidic residues" evidence="1">
    <location>
        <begin position="173"/>
        <end position="189"/>
    </location>
</feature>
<proteinExistence type="predicted"/>
<organism evidence="4 5">
    <name type="scientific">Bombyx mori</name>
    <name type="common">Silk moth</name>
    <dbReference type="NCBI Taxonomy" id="7091"/>
    <lineage>
        <taxon>Eukaryota</taxon>
        <taxon>Metazoa</taxon>
        <taxon>Ecdysozoa</taxon>
        <taxon>Arthropoda</taxon>
        <taxon>Hexapoda</taxon>
        <taxon>Insecta</taxon>
        <taxon>Pterygota</taxon>
        <taxon>Neoptera</taxon>
        <taxon>Endopterygota</taxon>
        <taxon>Lepidoptera</taxon>
        <taxon>Glossata</taxon>
        <taxon>Ditrysia</taxon>
        <taxon>Bombycoidea</taxon>
        <taxon>Bombycidae</taxon>
        <taxon>Bombycinae</taxon>
        <taxon>Bombyx</taxon>
    </lineage>
</organism>
<dbReference type="OrthoDB" id="6590335at2759"/>
<evidence type="ECO:0000256" key="2">
    <source>
        <dbReference type="SAM" id="SignalP"/>
    </source>
</evidence>
<feature type="domain" description="DUF4773" evidence="3">
    <location>
        <begin position="41"/>
        <end position="157"/>
    </location>
</feature>
<accession>A0A8R2AL30</accession>